<dbReference type="EMBL" id="JACXVP010000010">
    <property type="protein sequence ID" value="KAG5580182.1"/>
    <property type="molecule type" value="Genomic_DNA"/>
</dbReference>
<keyword evidence="2" id="KW-1185">Reference proteome</keyword>
<accession>A0A9J5WYX8</accession>
<name>A0A9J5WYX8_SOLCO</name>
<dbReference type="Proteomes" id="UP000824120">
    <property type="component" value="Chromosome 10"/>
</dbReference>
<gene>
    <name evidence="1" type="ORF">H5410_050809</name>
</gene>
<organism evidence="1 2">
    <name type="scientific">Solanum commersonii</name>
    <name type="common">Commerson's wild potato</name>
    <name type="synonym">Commerson's nightshade</name>
    <dbReference type="NCBI Taxonomy" id="4109"/>
    <lineage>
        <taxon>Eukaryota</taxon>
        <taxon>Viridiplantae</taxon>
        <taxon>Streptophyta</taxon>
        <taxon>Embryophyta</taxon>
        <taxon>Tracheophyta</taxon>
        <taxon>Spermatophyta</taxon>
        <taxon>Magnoliopsida</taxon>
        <taxon>eudicotyledons</taxon>
        <taxon>Gunneridae</taxon>
        <taxon>Pentapetalae</taxon>
        <taxon>asterids</taxon>
        <taxon>lamiids</taxon>
        <taxon>Solanales</taxon>
        <taxon>Solanaceae</taxon>
        <taxon>Solanoideae</taxon>
        <taxon>Solaneae</taxon>
        <taxon>Solanum</taxon>
    </lineage>
</organism>
<evidence type="ECO:0000313" key="1">
    <source>
        <dbReference type="EMBL" id="KAG5580182.1"/>
    </source>
</evidence>
<evidence type="ECO:0000313" key="2">
    <source>
        <dbReference type="Proteomes" id="UP000824120"/>
    </source>
</evidence>
<protein>
    <submittedName>
        <fullName evidence="1">Uncharacterized protein</fullName>
    </submittedName>
</protein>
<reference evidence="1 2" key="1">
    <citation type="submission" date="2020-09" db="EMBL/GenBank/DDBJ databases">
        <title>De no assembly of potato wild relative species, Solanum commersonii.</title>
        <authorList>
            <person name="Cho K."/>
        </authorList>
    </citation>
    <scope>NUCLEOTIDE SEQUENCE [LARGE SCALE GENOMIC DNA]</scope>
    <source>
        <strain evidence="1">LZ3.2</strain>
        <tissue evidence="1">Leaf</tissue>
    </source>
</reference>
<comment type="caution">
    <text evidence="1">The sequence shown here is derived from an EMBL/GenBank/DDBJ whole genome shotgun (WGS) entry which is preliminary data.</text>
</comment>
<sequence length="160" mass="18646">MAPLYPAPVDITRIKWPDTDFGPTLTTMERHRRDELIMAKMYGLEMLQHKTGGQPSTDLEIGEVHGCYLLNDHAKALLGIGPELRDLLRMTSQLMKRTCAYDRMWIHILRRSWTQHLWVMRQMVMMPWRIDQGVFSRYFSSLVDILKCTGTMLLYKCGVG</sequence>
<dbReference type="AlphaFoldDB" id="A0A9J5WYX8"/>
<proteinExistence type="predicted"/>